<organism evidence="1 2">
    <name type="scientific">Phytophthora infestans</name>
    <name type="common">Potato late blight agent</name>
    <name type="synonym">Botrytis infestans</name>
    <dbReference type="NCBI Taxonomy" id="4787"/>
    <lineage>
        <taxon>Eukaryota</taxon>
        <taxon>Sar</taxon>
        <taxon>Stramenopiles</taxon>
        <taxon>Oomycota</taxon>
        <taxon>Peronosporomycetes</taxon>
        <taxon>Peronosporales</taxon>
        <taxon>Peronosporaceae</taxon>
        <taxon>Phytophthora</taxon>
    </lineage>
</organism>
<accession>A0A8S9TUU7</accession>
<gene>
    <name evidence="1" type="ORF">GN958_ATG21223</name>
</gene>
<reference evidence="1" key="1">
    <citation type="submission" date="2020-03" db="EMBL/GenBank/DDBJ databases">
        <title>Hybrid Assembly of Korean Phytophthora infestans isolates.</title>
        <authorList>
            <person name="Prokchorchik M."/>
            <person name="Lee Y."/>
            <person name="Seo J."/>
            <person name="Cho J.-H."/>
            <person name="Park Y.-E."/>
            <person name="Jang D.-C."/>
            <person name="Im J.-S."/>
            <person name="Choi J.-G."/>
            <person name="Park H.-J."/>
            <person name="Lee G.-B."/>
            <person name="Lee Y.-G."/>
            <person name="Hong S.-Y."/>
            <person name="Cho K."/>
            <person name="Sohn K.H."/>
        </authorList>
    </citation>
    <scope>NUCLEOTIDE SEQUENCE</scope>
    <source>
        <strain evidence="1">KR_2_A2</strain>
    </source>
</reference>
<dbReference type="Proteomes" id="UP000704712">
    <property type="component" value="Unassembled WGS sequence"/>
</dbReference>
<dbReference type="AlphaFoldDB" id="A0A8S9TUU7"/>
<proteinExistence type="predicted"/>
<name>A0A8S9TUU7_PHYIN</name>
<comment type="caution">
    <text evidence="1">The sequence shown here is derived from an EMBL/GenBank/DDBJ whole genome shotgun (WGS) entry which is preliminary data.</text>
</comment>
<protein>
    <submittedName>
        <fullName evidence="1">Uncharacterized protein</fullName>
    </submittedName>
</protein>
<dbReference type="EMBL" id="JAACNO010002937">
    <property type="protein sequence ID" value="KAF4129728.1"/>
    <property type="molecule type" value="Genomic_DNA"/>
</dbReference>
<evidence type="ECO:0000313" key="1">
    <source>
        <dbReference type="EMBL" id="KAF4129728.1"/>
    </source>
</evidence>
<evidence type="ECO:0000313" key="2">
    <source>
        <dbReference type="Proteomes" id="UP000704712"/>
    </source>
</evidence>
<feature type="non-terminal residue" evidence="1">
    <location>
        <position position="123"/>
    </location>
</feature>
<sequence>FKKVAEFAVAHDGDDAGTSVDFSVPRELKSVRFFLLADIKSVESGVYYRPTSNTFGALGAFVFVGNACYGLQMTLNREHGIKESKFKKQSIRTGSDSDSKRPGAAAKVNQFVASLDVIGEHGQ</sequence>